<dbReference type="AlphaFoldDB" id="A0AA38GA36"/>
<dbReference type="Pfam" id="PF03634">
    <property type="entry name" value="TCP"/>
    <property type="match status" value="1"/>
</dbReference>
<sequence>MDVKFYDVQYRLGLDRPSKTMDWLISTTQGAIDELSQSQPVHECSNTSRSGTDRESDFAETGIGWEFDEGSESGQDRAFESFVLSEGDYRTGNKAWHNQDISYILLVIAGQQ</sequence>
<evidence type="ECO:0000259" key="2">
    <source>
        <dbReference type="PROSITE" id="PS51369"/>
    </source>
</evidence>
<evidence type="ECO:0000313" key="3">
    <source>
        <dbReference type="EMBL" id="KAH9319824.1"/>
    </source>
</evidence>
<proteinExistence type="predicted"/>
<evidence type="ECO:0000313" key="4">
    <source>
        <dbReference type="Proteomes" id="UP000824469"/>
    </source>
</evidence>
<feature type="domain" description="TCP" evidence="2">
    <location>
        <begin position="1"/>
        <end position="35"/>
    </location>
</feature>
<gene>
    <name evidence="3" type="ORF">KI387_021593</name>
</gene>
<evidence type="ECO:0000256" key="1">
    <source>
        <dbReference type="SAM" id="MobiDB-lite"/>
    </source>
</evidence>
<dbReference type="InterPro" id="IPR017887">
    <property type="entry name" value="TF_TCP_subgr"/>
</dbReference>
<dbReference type="Proteomes" id="UP000824469">
    <property type="component" value="Unassembled WGS sequence"/>
</dbReference>
<protein>
    <recommendedName>
        <fullName evidence="2">TCP domain-containing protein</fullName>
    </recommendedName>
</protein>
<name>A0AA38GA36_TAXCH</name>
<dbReference type="EMBL" id="JAHRHJ020000004">
    <property type="protein sequence ID" value="KAH9319824.1"/>
    <property type="molecule type" value="Genomic_DNA"/>
</dbReference>
<keyword evidence="4" id="KW-1185">Reference proteome</keyword>
<feature type="compositionally biased region" description="Polar residues" evidence="1">
    <location>
        <begin position="36"/>
        <end position="50"/>
    </location>
</feature>
<organism evidence="3 4">
    <name type="scientific">Taxus chinensis</name>
    <name type="common">Chinese yew</name>
    <name type="synonym">Taxus wallichiana var. chinensis</name>
    <dbReference type="NCBI Taxonomy" id="29808"/>
    <lineage>
        <taxon>Eukaryota</taxon>
        <taxon>Viridiplantae</taxon>
        <taxon>Streptophyta</taxon>
        <taxon>Embryophyta</taxon>
        <taxon>Tracheophyta</taxon>
        <taxon>Spermatophyta</taxon>
        <taxon>Pinopsida</taxon>
        <taxon>Pinidae</taxon>
        <taxon>Conifers II</taxon>
        <taxon>Cupressales</taxon>
        <taxon>Taxaceae</taxon>
        <taxon>Taxus</taxon>
    </lineage>
</organism>
<feature type="non-terminal residue" evidence="3">
    <location>
        <position position="1"/>
    </location>
</feature>
<dbReference type="PROSITE" id="PS51369">
    <property type="entry name" value="TCP"/>
    <property type="match status" value="1"/>
</dbReference>
<accession>A0AA38GA36</accession>
<feature type="region of interest" description="Disordered" evidence="1">
    <location>
        <begin position="36"/>
        <end position="59"/>
    </location>
</feature>
<reference evidence="3 4" key="1">
    <citation type="journal article" date="2021" name="Nat. Plants">
        <title>The Taxus genome provides insights into paclitaxel biosynthesis.</title>
        <authorList>
            <person name="Xiong X."/>
            <person name="Gou J."/>
            <person name="Liao Q."/>
            <person name="Li Y."/>
            <person name="Zhou Q."/>
            <person name="Bi G."/>
            <person name="Li C."/>
            <person name="Du R."/>
            <person name="Wang X."/>
            <person name="Sun T."/>
            <person name="Guo L."/>
            <person name="Liang H."/>
            <person name="Lu P."/>
            <person name="Wu Y."/>
            <person name="Zhang Z."/>
            <person name="Ro D.K."/>
            <person name="Shang Y."/>
            <person name="Huang S."/>
            <person name="Yan J."/>
        </authorList>
    </citation>
    <scope>NUCLEOTIDE SEQUENCE [LARGE SCALE GENOMIC DNA]</scope>
    <source>
        <strain evidence="3">Ta-2019</strain>
    </source>
</reference>
<comment type="caution">
    <text evidence="3">The sequence shown here is derived from an EMBL/GenBank/DDBJ whole genome shotgun (WGS) entry which is preliminary data.</text>
</comment>